<gene>
    <name evidence="1" type="ORF">SLEP1_g1318</name>
</gene>
<organism evidence="1 2">
    <name type="scientific">Rubroshorea leprosula</name>
    <dbReference type="NCBI Taxonomy" id="152421"/>
    <lineage>
        <taxon>Eukaryota</taxon>
        <taxon>Viridiplantae</taxon>
        <taxon>Streptophyta</taxon>
        <taxon>Embryophyta</taxon>
        <taxon>Tracheophyta</taxon>
        <taxon>Spermatophyta</taxon>
        <taxon>Magnoliopsida</taxon>
        <taxon>eudicotyledons</taxon>
        <taxon>Gunneridae</taxon>
        <taxon>Pentapetalae</taxon>
        <taxon>rosids</taxon>
        <taxon>malvids</taxon>
        <taxon>Malvales</taxon>
        <taxon>Dipterocarpaceae</taxon>
        <taxon>Rubroshorea</taxon>
    </lineage>
</organism>
<keyword evidence="2" id="KW-1185">Reference proteome</keyword>
<protein>
    <submittedName>
        <fullName evidence="1">Uncharacterized protein</fullName>
    </submittedName>
</protein>
<evidence type="ECO:0000313" key="1">
    <source>
        <dbReference type="EMBL" id="GKU86843.1"/>
    </source>
</evidence>
<dbReference type="Proteomes" id="UP001054252">
    <property type="component" value="Unassembled WGS sequence"/>
</dbReference>
<comment type="caution">
    <text evidence="1">The sequence shown here is derived from an EMBL/GenBank/DDBJ whole genome shotgun (WGS) entry which is preliminary data.</text>
</comment>
<accession>A0AAV5HDF6</accession>
<dbReference type="AlphaFoldDB" id="A0AAV5HDF6"/>
<sequence>MPLGLASHHSRGVFSSPYIAKLTGHAIWIPLGVYGRVGKHCSCIHWC</sequence>
<reference evidence="1 2" key="1">
    <citation type="journal article" date="2021" name="Commun. Biol.">
        <title>The genome of Shorea leprosula (Dipterocarpaceae) highlights the ecological relevance of drought in aseasonal tropical rainforests.</title>
        <authorList>
            <person name="Ng K.K.S."/>
            <person name="Kobayashi M.J."/>
            <person name="Fawcett J.A."/>
            <person name="Hatakeyama M."/>
            <person name="Paape T."/>
            <person name="Ng C.H."/>
            <person name="Ang C.C."/>
            <person name="Tnah L.H."/>
            <person name="Lee C.T."/>
            <person name="Nishiyama T."/>
            <person name="Sese J."/>
            <person name="O'Brien M.J."/>
            <person name="Copetti D."/>
            <person name="Mohd Noor M.I."/>
            <person name="Ong R.C."/>
            <person name="Putra M."/>
            <person name="Sireger I.Z."/>
            <person name="Indrioko S."/>
            <person name="Kosugi Y."/>
            <person name="Izuno A."/>
            <person name="Isagi Y."/>
            <person name="Lee S.L."/>
            <person name="Shimizu K.K."/>
        </authorList>
    </citation>
    <scope>NUCLEOTIDE SEQUENCE [LARGE SCALE GENOMIC DNA]</scope>
    <source>
        <strain evidence="1">214</strain>
    </source>
</reference>
<name>A0AAV5HDF6_9ROSI</name>
<evidence type="ECO:0000313" key="2">
    <source>
        <dbReference type="Proteomes" id="UP001054252"/>
    </source>
</evidence>
<proteinExistence type="predicted"/>
<dbReference type="EMBL" id="BPVZ01000001">
    <property type="protein sequence ID" value="GKU86843.1"/>
    <property type="molecule type" value="Genomic_DNA"/>
</dbReference>